<evidence type="ECO:0000256" key="2">
    <source>
        <dbReference type="ARBA" id="ARBA00022670"/>
    </source>
</evidence>
<keyword evidence="5 10" id="KW-0720">Serine protease</keyword>
<name>A0A6G0Z361_APHCR</name>
<dbReference type="PROSITE" id="PS50240">
    <property type="entry name" value="TRYPSIN_DOM"/>
    <property type="match status" value="1"/>
</dbReference>
<dbReference type="InterPro" id="IPR001314">
    <property type="entry name" value="Peptidase_S1A"/>
</dbReference>
<dbReference type="SMART" id="SM00020">
    <property type="entry name" value="Tryp_SPc"/>
    <property type="match status" value="1"/>
</dbReference>
<keyword evidence="4 10" id="KW-0378">Hydrolase</keyword>
<keyword evidence="3" id="KW-0222">Digestion</keyword>
<dbReference type="GO" id="GO:0007586">
    <property type="term" value="P:digestion"/>
    <property type="evidence" value="ECO:0007669"/>
    <property type="project" value="UniProtKB-KW"/>
</dbReference>
<dbReference type="AlphaFoldDB" id="A0A6G0Z361"/>
<evidence type="ECO:0000259" key="11">
    <source>
        <dbReference type="PROSITE" id="PS50240"/>
    </source>
</evidence>
<evidence type="ECO:0000256" key="5">
    <source>
        <dbReference type="ARBA" id="ARBA00022825"/>
    </source>
</evidence>
<dbReference type="InterPro" id="IPR050430">
    <property type="entry name" value="Peptidase_S1"/>
</dbReference>
<dbReference type="GO" id="GO:0004252">
    <property type="term" value="F:serine-type endopeptidase activity"/>
    <property type="evidence" value="ECO:0007669"/>
    <property type="project" value="UniProtKB-EC"/>
</dbReference>
<comment type="caution">
    <text evidence="12">The sequence shown here is derived from an EMBL/GenBank/DDBJ whole genome shotgun (WGS) entry which is preliminary data.</text>
</comment>
<evidence type="ECO:0000256" key="1">
    <source>
        <dbReference type="ARBA" id="ARBA00007664"/>
    </source>
</evidence>
<proteinExistence type="inferred from homology"/>
<dbReference type="EC" id="3.4.21.4" evidence="9"/>
<dbReference type="InterPro" id="IPR018114">
    <property type="entry name" value="TRYPSIN_HIS"/>
</dbReference>
<evidence type="ECO:0000256" key="9">
    <source>
        <dbReference type="ARBA" id="ARBA00038868"/>
    </source>
</evidence>
<evidence type="ECO:0000256" key="7">
    <source>
        <dbReference type="ARBA" id="ARBA00023157"/>
    </source>
</evidence>
<keyword evidence="2 10" id="KW-0645">Protease</keyword>
<evidence type="ECO:0000256" key="10">
    <source>
        <dbReference type="RuleBase" id="RU363034"/>
    </source>
</evidence>
<feature type="domain" description="Peptidase S1" evidence="11">
    <location>
        <begin position="34"/>
        <end position="279"/>
    </location>
</feature>
<evidence type="ECO:0000256" key="6">
    <source>
        <dbReference type="ARBA" id="ARBA00023145"/>
    </source>
</evidence>
<keyword evidence="13" id="KW-1185">Reference proteome</keyword>
<evidence type="ECO:0000256" key="4">
    <source>
        <dbReference type="ARBA" id="ARBA00022801"/>
    </source>
</evidence>
<dbReference type="InterPro" id="IPR043504">
    <property type="entry name" value="Peptidase_S1_PA_chymotrypsin"/>
</dbReference>
<evidence type="ECO:0000313" key="13">
    <source>
        <dbReference type="Proteomes" id="UP000478052"/>
    </source>
</evidence>
<dbReference type="PRINTS" id="PR00722">
    <property type="entry name" value="CHYMOTRYPSIN"/>
</dbReference>
<protein>
    <recommendedName>
        <fullName evidence="9">trypsin</fullName>
        <ecNumber evidence="9">3.4.21.4</ecNumber>
    </recommendedName>
</protein>
<comment type="similarity">
    <text evidence="1">Belongs to the peptidase S1 family.</text>
</comment>
<keyword evidence="6" id="KW-0865">Zymogen</keyword>
<feature type="non-terminal residue" evidence="12">
    <location>
        <position position="296"/>
    </location>
</feature>
<dbReference type="Proteomes" id="UP000478052">
    <property type="component" value="Unassembled WGS sequence"/>
</dbReference>
<dbReference type="InterPro" id="IPR009003">
    <property type="entry name" value="Peptidase_S1_PA"/>
</dbReference>
<dbReference type="Gene3D" id="2.40.10.10">
    <property type="entry name" value="Trypsin-like serine proteases"/>
    <property type="match status" value="1"/>
</dbReference>
<dbReference type="PANTHER" id="PTHR24276:SF97">
    <property type="entry name" value="GH13245P2-RELATED"/>
    <property type="match status" value="1"/>
</dbReference>
<accession>A0A6G0Z361</accession>
<dbReference type="GO" id="GO:0006508">
    <property type="term" value="P:proteolysis"/>
    <property type="evidence" value="ECO:0007669"/>
    <property type="project" value="UniProtKB-KW"/>
</dbReference>
<evidence type="ECO:0000313" key="12">
    <source>
        <dbReference type="EMBL" id="KAF0764852.1"/>
    </source>
</evidence>
<comment type="catalytic activity">
    <reaction evidence="8">
        <text>Preferential cleavage: Arg-|-Xaa, Lys-|-Xaa.</text>
        <dbReference type="EC" id="3.4.21.4"/>
    </reaction>
</comment>
<keyword evidence="7" id="KW-1015">Disulfide bond</keyword>
<dbReference type="Pfam" id="PF00089">
    <property type="entry name" value="Trypsin"/>
    <property type="match status" value="1"/>
</dbReference>
<dbReference type="SUPFAM" id="SSF50494">
    <property type="entry name" value="Trypsin-like serine proteases"/>
    <property type="match status" value="1"/>
</dbReference>
<dbReference type="PANTHER" id="PTHR24276">
    <property type="entry name" value="POLYSERASE-RELATED"/>
    <property type="match status" value="1"/>
</dbReference>
<evidence type="ECO:0000256" key="8">
    <source>
        <dbReference type="ARBA" id="ARBA00036320"/>
    </source>
</evidence>
<sequence>MQRVFIIFQIVNYMVSTTATIESNTSNHDNDGLISQGKLFDIQEYPYLVYILFRHSDDSLTRCTGSLISPLFVLTAAHCTDEVDPNNIIVHHYTNSNFKTKRYVEHLYQHKSYDKIEFTNDISILKLEYPFKRISRYVDLSGHPDEFNNARSLNCTAIGYGINDNSENIEMLGYMTNLTMMYGYEMCSNGFLEKEYLIQVNYIFMIKINWSKLFCSKPSIHSACPGDSGGPLICNGKQYGVAGFMYNTDNNNLTCGNPRVRCGYLFVHFYRDWISNVILNTGSLIKLHNMLFNISH</sequence>
<gene>
    <name evidence="12" type="ORF">FWK35_00003935</name>
</gene>
<dbReference type="OrthoDB" id="10059102at2759"/>
<evidence type="ECO:0000256" key="3">
    <source>
        <dbReference type="ARBA" id="ARBA00022757"/>
    </source>
</evidence>
<dbReference type="FunFam" id="2.40.10.10:FF:000068">
    <property type="entry name" value="transmembrane protease serine 2"/>
    <property type="match status" value="1"/>
</dbReference>
<dbReference type="PROSITE" id="PS00134">
    <property type="entry name" value="TRYPSIN_HIS"/>
    <property type="match status" value="1"/>
</dbReference>
<dbReference type="InterPro" id="IPR001254">
    <property type="entry name" value="Trypsin_dom"/>
</dbReference>
<dbReference type="EMBL" id="VUJU01001535">
    <property type="protein sequence ID" value="KAF0764852.1"/>
    <property type="molecule type" value="Genomic_DNA"/>
</dbReference>
<dbReference type="PROSITE" id="PS00135">
    <property type="entry name" value="TRYPSIN_SER"/>
    <property type="match status" value="1"/>
</dbReference>
<organism evidence="12 13">
    <name type="scientific">Aphis craccivora</name>
    <name type="common">Cowpea aphid</name>
    <dbReference type="NCBI Taxonomy" id="307492"/>
    <lineage>
        <taxon>Eukaryota</taxon>
        <taxon>Metazoa</taxon>
        <taxon>Ecdysozoa</taxon>
        <taxon>Arthropoda</taxon>
        <taxon>Hexapoda</taxon>
        <taxon>Insecta</taxon>
        <taxon>Pterygota</taxon>
        <taxon>Neoptera</taxon>
        <taxon>Paraneoptera</taxon>
        <taxon>Hemiptera</taxon>
        <taxon>Sternorrhyncha</taxon>
        <taxon>Aphidomorpha</taxon>
        <taxon>Aphidoidea</taxon>
        <taxon>Aphididae</taxon>
        <taxon>Aphidini</taxon>
        <taxon>Aphis</taxon>
        <taxon>Aphis</taxon>
    </lineage>
</organism>
<dbReference type="InterPro" id="IPR033116">
    <property type="entry name" value="TRYPSIN_SER"/>
</dbReference>
<reference evidence="12 13" key="1">
    <citation type="submission" date="2019-08" db="EMBL/GenBank/DDBJ databases">
        <title>Whole genome of Aphis craccivora.</title>
        <authorList>
            <person name="Voronova N.V."/>
            <person name="Shulinski R.S."/>
            <person name="Bandarenka Y.V."/>
            <person name="Zhorov D.G."/>
            <person name="Warner D."/>
        </authorList>
    </citation>
    <scope>NUCLEOTIDE SEQUENCE [LARGE SCALE GENOMIC DNA]</scope>
    <source>
        <strain evidence="12">180601</strain>
        <tissue evidence="12">Whole Body</tissue>
    </source>
</reference>